<dbReference type="EMBL" id="JAGKQQ010000001">
    <property type="protein sequence ID" value="MBP3956983.1"/>
    <property type="molecule type" value="Genomic_DNA"/>
</dbReference>
<keyword evidence="3" id="KW-1185">Reference proteome</keyword>
<reference evidence="2 3" key="1">
    <citation type="submission" date="2021-04" db="EMBL/GenBank/DDBJ databases">
        <authorList>
            <person name="Ivanova A."/>
        </authorList>
    </citation>
    <scope>NUCLEOTIDE SEQUENCE [LARGE SCALE GENOMIC DNA]</scope>
    <source>
        <strain evidence="2 3">G18</strain>
    </source>
</reference>
<dbReference type="InterPro" id="IPR017504">
    <property type="entry name" value="CHP03067_Planctomycetes"/>
</dbReference>
<dbReference type="NCBIfam" id="TIGR03067">
    <property type="entry name" value="Planc_TIGR03067"/>
    <property type="match status" value="1"/>
</dbReference>
<feature type="chain" id="PRO_5047172710" evidence="1">
    <location>
        <begin position="23"/>
        <end position="149"/>
    </location>
</feature>
<dbReference type="RefSeq" id="WP_210655616.1">
    <property type="nucleotide sequence ID" value="NZ_JAGKQQ010000001.1"/>
</dbReference>
<comment type="caution">
    <text evidence="2">The sequence shown here is derived from an EMBL/GenBank/DDBJ whole genome shotgun (WGS) entry which is preliminary data.</text>
</comment>
<evidence type="ECO:0000313" key="3">
    <source>
        <dbReference type="Proteomes" id="UP000676565"/>
    </source>
</evidence>
<dbReference type="Proteomes" id="UP000676565">
    <property type="component" value="Unassembled WGS sequence"/>
</dbReference>
<name>A0ABS5BVQ5_9BACT</name>
<feature type="signal peptide" evidence="1">
    <location>
        <begin position="1"/>
        <end position="22"/>
    </location>
</feature>
<protein>
    <submittedName>
        <fullName evidence="2">TIGR03067 domain-containing protein</fullName>
    </submittedName>
</protein>
<evidence type="ECO:0000313" key="2">
    <source>
        <dbReference type="EMBL" id="MBP3956983.1"/>
    </source>
</evidence>
<sequence length="149" mass="16343">MSHRVAILCTVLIVAVFAPARAADGEKDDKKTAQGTWAYETLEWNGKKIPFNQIKMTTVTFDGDKFAIKIGDKVVSSGTHKFDATKSPRTFDGTVTEGEGRGTTMLGIYKFDGDTLTGCVNLTGRERPTEFKTAENSETVLVTAKRMKK</sequence>
<proteinExistence type="predicted"/>
<evidence type="ECO:0000256" key="1">
    <source>
        <dbReference type="SAM" id="SignalP"/>
    </source>
</evidence>
<accession>A0ABS5BVQ5</accession>
<gene>
    <name evidence="2" type="ORF">J8F10_17070</name>
</gene>
<organism evidence="2 3">
    <name type="scientific">Gemmata palustris</name>
    <dbReference type="NCBI Taxonomy" id="2822762"/>
    <lineage>
        <taxon>Bacteria</taxon>
        <taxon>Pseudomonadati</taxon>
        <taxon>Planctomycetota</taxon>
        <taxon>Planctomycetia</taxon>
        <taxon>Gemmatales</taxon>
        <taxon>Gemmataceae</taxon>
        <taxon>Gemmata</taxon>
    </lineage>
</organism>
<keyword evidence="1" id="KW-0732">Signal</keyword>